<evidence type="ECO:0000256" key="10">
    <source>
        <dbReference type="ARBA" id="ARBA00022837"/>
    </source>
</evidence>
<dbReference type="RefSeq" id="WP_411159236.1">
    <property type="nucleotide sequence ID" value="NZ_JBJOSA010000003.1"/>
</dbReference>
<dbReference type="CDD" id="cd07477">
    <property type="entry name" value="Peptidases_S8_Subtilisin_subset"/>
    <property type="match status" value="1"/>
</dbReference>
<organism evidence="15 16">
    <name type="scientific">Rossellomorea oryzaecorticis</name>
    <dbReference type="NCBI Taxonomy" id="1396505"/>
    <lineage>
        <taxon>Bacteria</taxon>
        <taxon>Bacillati</taxon>
        <taxon>Bacillota</taxon>
        <taxon>Bacilli</taxon>
        <taxon>Bacillales</taxon>
        <taxon>Bacillaceae</taxon>
        <taxon>Rossellomorea</taxon>
    </lineage>
</organism>
<evidence type="ECO:0000256" key="9">
    <source>
        <dbReference type="ARBA" id="ARBA00022825"/>
    </source>
</evidence>
<feature type="domain" description="SLH" evidence="14">
    <location>
        <begin position="454"/>
        <end position="513"/>
    </location>
</feature>
<feature type="signal peptide" evidence="13">
    <location>
        <begin position="1"/>
        <end position="21"/>
    </location>
</feature>
<dbReference type="InterPro" id="IPR015500">
    <property type="entry name" value="Peptidase_S8_subtilisin-rel"/>
</dbReference>
<evidence type="ECO:0000256" key="2">
    <source>
        <dbReference type="ARBA" id="ARBA00004613"/>
    </source>
</evidence>
<evidence type="ECO:0000256" key="13">
    <source>
        <dbReference type="SAM" id="SignalP"/>
    </source>
</evidence>
<evidence type="ECO:0000256" key="8">
    <source>
        <dbReference type="ARBA" id="ARBA00022801"/>
    </source>
</evidence>
<keyword evidence="10" id="KW-0106">Calcium</keyword>
<dbReference type="InterPro" id="IPR037045">
    <property type="entry name" value="S8pro/Inhibitor_I9_sf"/>
</dbReference>
<evidence type="ECO:0000256" key="11">
    <source>
        <dbReference type="PROSITE-ProRule" id="PRU01240"/>
    </source>
</evidence>
<keyword evidence="6" id="KW-0479">Metal-binding</keyword>
<evidence type="ECO:0000313" key="15">
    <source>
        <dbReference type="EMBL" id="MFL8936306.1"/>
    </source>
</evidence>
<dbReference type="Gene3D" id="3.40.50.200">
    <property type="entry name" value="Peptidase S8/S53 domain"/>
    <property type="match status" value="1"/>
</dbReference>
<dbReference type="PROSITE" id="PS00138">
    <property type="entry name" value="SUBTILASE_SER"/>
    <property type="match status" value="1"/>
</dbReference>
<feature type="active site" description="Charge relay system" evidence="11">
    <location>
        <position position="320"/>
    </location>
</feature>
<dbReference type="PROSITE" id="PS00136">
    <property type="entry name" value="SUBTILASE_ASP"/>
    <property type="match status" value="1"/>
</dbReference>
<dbReference type="InterPro" id="IPR001119">
    <property type="entry name" value="SLH_dom"/>
</dbReference>
<evidence type="ECO:0000256" key="1">
    <source>
        <dbReference type="ARBA" id="ARBA00001913"/>
    </source>
</evidence>
<keyword evidence="7 13" id="KW-0732">Signal</keyword>
<dbReference type="InterPro" id="IPR023827">
    <property type="entry name" value="Peptidase_S8_Asp-AS"/>
</dbReference>
<dbReference type="EMBL" id="JBJOSA010000003">
    <property type="protein sequence ID" value="MFL8936306.1"/>
    <property type="molecule type" value="Genomic_DNA"/>
</dbReference>
<evidence type="ECO:0000256" key="3">
    <source>
        <dbReference type="ARBA" id="ARBA00011073"/>
    </source>
</evidence>
<evidence type="ECO:0000313" key="16">
    <source>
        <dbReference type="Proteomes" id="UP001628668"/>
    </source>
</evidence>
<feature type="active site" description="Charge relay system" evidence="11">
    <location>
        <position position="153"/>
    </location>
</feature>
<dbReference type="PANTHER" id="PTHR43806">
    <property type="entry name" value="PEPTIDASE S8"/>
    <property type="match status" value="1"/>
</dbReference>
<dbReference type="PROSITE" id="PS00137">
    <property type="entry name" value="SUBTILASE_HIS"/>
    <property type="match status" value="1"/>
</dbReference>
<comment type="caution">
    <text evidence="15">The sequence shown here is derived from an EMBL/GenBank/DDBJ whole genome shotgun (WGS) entry which is preliminary data.</text>
</comment>
<keyword evidence="5 11" id="KW-0645">Protease</keyword>
<sequence>MKKIIAVLSLLLLYIPLIVHAETSDREYIVTFIEDIDWNALHTAKVEVLDSYEVISAVSVKASESEAAVLNDSPRVSTIQESKTYEIRDQQISKSFPMLNITPDIQTVYRGTGVKIGILDTGVDLKHPDLKVNGGICVLEESCTRGYQDDNGHGTHVAGVIGALDNEIGVVGVVPDAGLYAIKAMDSTGTGTTATILAGVEWAIENKMDILNMSVTTDQDDPALKQMIDRAYNEGMLIVGAAGNNGTKSGDGDTVLYPARYSSVIAVGAVNDNQVRVASSATGNSLEFVAPGYNIYSTVPLAGDSFDGIRDGYTYMTGTSMAAPYITGIIAAYKEQFPSSTPQQIRDILGSNVKDLGAAGRDPLYGKGLAQAAMLPVPEGNAVQAKVDNGKVTFTINKSEEVEYVEIVSSKGEKSVIEDNIKIEYVLAGTHKYYFKYHFKDGRTYSVPVSVEVKKPIFTDLSSTQWFSPHMVYLNYHGILKGYKDGGVHPYESITRGEALALVGRAIGLDGEQRSSYFKDVESSYFASGYIQSAFDQTIIKGFSDQTFRPGQNVTRAEMAILIAKAFNLKSNKEVVFSDVGKSISGYSEIAALIDSSITRGFSDGTFRPYQPITRSEFAVFLARAKNADFK</sequence>
<dbReference type="InterPro" id="IPR000209">
    <property type="entry name" value="Peptidase_S8/S53_dom"/>
</dbReference>
<reference evidence="15 16" key="1">
    <citation type="submission" date="2024-12" db="EMBL/GenBank/DDBJ databases">
        <authorList>
            <person name="Li X."/>
            <person name="Zhang D."/>
        </authorList>
    </citation>
    <scope>NUCLEOTIDE SEQUENCE [LARGE SCALE GENOMIC DNA]</scope>
    <source>
        <strain evidence="15 16">JCM19602</strain>
    </source>
</reference>
<dbReference type="InterPro" id="IPR036852">
    <property type="entry name" value="Peptidase_S8/S53_dom_sf"/>
</dbReference>
<dbReference type="SUPFAM" id="SSF52743">
    <property type="entry name" value="Subtilisin-like"/>
    <property type="match status" value="1"/>
</dbReference>
<dbReference type="Pfam" id="PF00082">
    <property type="entry name" value="Peptidase_S8"/>
    <property type="match status" value="1"/>
</dbReference>
<proteinExistence type="inferred from homology"/>
<keyword evidence="4" id="KW-0964">Secreted</keyword>
<name>A0ABW8VLN7_9BACI</name>
<feature type="domain" description="SLH" evidence="14">
    <location>
        <begin position="578"/>
        <end position="631"/>
    </location>
</feature>
<accession>A0ABW8VLN7</accession>
<evidence type="ECO:0000256" key="5">
    <source>
        <dbReference type="ARBA" id="ARBA00022670"/>
    </source>
</evidence>
<dbReference type="InterPro" id="IPR022398">
    <property type="entry name" value="Peptidase_S8_His-AS"/>
</dbReference>
<comment type="subcellular location">
    <subcellularLocation>
        <location evidence="2">Secreted</location>
    </subcellularLocation>
</comment>
<comment type="cofactor">
    <cofactor evidence="1">
        <name>Ca(2+)</name>
        <dbReference type="ChEBI" id="CHEBI:29108"/>
    </cofactor>
</comment>
<feature type="active site" description="Charge relay system" evidence="11">
    <location>
        <position position="120"/>
    </location>
</feature>
<protein>
    <submittedName>
        <fullName evidence="15">S8 family peptidase</fullName>
    </submittedName>
</protein>
<keyword evidence="9 11" id="KW-0720">Serine protease</keyword>
<feature type="chain" id="PRO_5046953414" evidence="13">
    <location>
        <begin position="22"/>
        <end position="631"/>
    </location>
</feature>
<comment type="similarity">
    <text evidence="3 11 12">Belongs to the peptidase S8 family.</text>
</comment>
<dbReference type="PANTHER" id="PTHR43806:SF11">
    <property type="entry name" value="CEREVISIN-RELATED"/>
    <property type="match status" value="1"/>
</dbReference>
<evidence type="ECO:0000259" key="14">
    <source>
        <dbReference type="PROSITE" id="PS51272"/>
    </source>
</evidence>
<keyword evidence="16" id="KW-1185">Reference proteome</keyword>
<dbReference type="PROSITE" id="PS51272">
    <property type="entry name" value="SLH"/>
    <property type="match status" value="3"/>
</dbReference>
<dbReference type="Pfam" id="PF00395">
    <property type="entry name" value="SLH"/>
    <property type="match status" value="3"/>
</dbReference>
<keyword evidence="8 11" id="KW-0378">Hydrolase</keyword>
<dbReference type="InterPro" id="IPR023828">
    <property type="entry name" value="Peptidase_S8_Ser-AS"/>
</dbReference>
<evidence type="ECO:0000256" key="12">
    <source>
        <dbReference type="RuleBase" id="RU003355"/>
    </source>
</evidence>
<evidence type="ECO:0000256" key="4">
    <source>
        <dbReference type="ARBA" id="ARBA00022525"/>
    </source>
</evidence>
<dbReference type="Gene3D" id="3.30.70.80">
    <property type="entry name" value="Peptidase S8 propeptide/proteinase inhibitor I9"/>
    <property type="match status" value="1"/>
</dbReference>
<dbReference type="PRINTS" id="PR00723">
    <property type="entry name" value="SUBTILISIN"/>
</dbReference>
<dbReference type="PROSITE" id="PS51892">
    <property type="entry name" value="SUBTILASE"/>
    <property type="match status" value="1"/>
</dbReference>
<gene>
    <name evidence="15" type="ORF">ACKA06_05835</name>
</gene>
<evidence type="ECO:0000256" key="7">
    <source>
        <dbReference type="ARBA" id="ARBA00022729"/>
    </source>
</evidence>
<evidence type="ECO:0000256" key="6">
    <source>
        <dbReference type="ARBA" id="ARBA00022723"/>
    </source>
</evidence>
<dbReference type="InterPro" id="IPR034202">
    <property type="entry name" value="Subtilisin_Carlsberg-like"/>
</dbReference>
<feature type="domain" description="SLH" evidence="14">
    <location>
        <begin position="514"/>
        <end position="577"/>
    </location>
</feature>
<dbReference type="Proteomes" id="UP001628668">
    <property type="component" value="Unassembled WGS sequence"/>
</dbReference>
<dbReference type="InterPro" id="IPR050131">
    <property type="entry name" value="Peptidase_S8_subtilisin-like"/>
</dbReference>